<dbReference type="InParanoid" id="A0A5J5F2J6"/>
<proteinExistence type="predicted"/>
<organism evidence="1 2">
    <name type="scientific">Sphaerosporella brunnea</name>
    <dbReference type="NCBI Taxonomy" id="1250544"/>
    <lineage>
        <taxon>Eukaryota</taxon>
        <taxon>Fungi</taxon>
        <taxon>Dikarya</taxon>
        <taxon>Ascomycota</taxon>
        <taxon>Pezizomycotina</taxon>
        <taxon>Pezizomycetes</taxon>
        <taxon>Pezizales</taxon>
        <taxon>Pyronemataceae</taxon>
        <taxon>Sphaerosporella</taxon>
    </lineage>
</organism>
<evidence type="ECO:0000313" key="1">
    <source>
        <dbReference type="EMBL" id="KAA8909658.1"/>
    </source>
</evidence>
<comment type="caution">
    <text evidence="1">The sequence shown here is derived from an EMBL/GenBank/DDBJ whole genome shotgun (WGS) entry which is preliminary data.</text>
</comment>
<accession>A0A5J5F2J6</accession>
<reference evidence="1 2" key="1">
    <citation type="submission" date="2019-09" db="EMBL/GenBank/DDBJ databases">
        <title>Draft genome of the ectomycorrhizal ascomycete Sphaerosporella brunnea.</title>
        <authorList>
            <consortium name="DOE Joint Genome Institute"/>
            <person name="Benucci G.M."/>
            <person name="Marozzi G."/>
            <person name="Antonielli L."/>
            <person name="Sanchez S."/>
            <person name="Marco P."/>
            <person name="Wang X."/>
            <person name="Falini L.B."/>
            <person name="Barry K."/>
            <person name="Haridas S."/>
            <person name="Lipzen A."/>
            <person name="Labutti K."/>
            <person name="Grigoriev I.V."/>
            <person name="Murat C."/>
            <person name="Martin F."/>
            <person name="Albertini E."/>
            <person name="Donnini D."/>
            <person name="Bonito G."/>
        </authorList>
    </citation>
    <scope>NUCLEOTIDE SEQUENCE [LARGE SCALE GENOMIC DNA]</scope>
    <source>
        <strain evidence="1 2">Sb_GMNB300</strain>
    </source>
</reference>
<sequence length="246" mass="27845">MTPKVVDPQAHVTATVEGIAGKPLKWSALSFRPLTKAESTSIYMYERKVLNKIYFHIEEHGLDCSPLGGFGQQDGLAHLYHQSIKDYICQKVVRELEDLEFFSEVCMANLRASETTSTLENYACLYVRYWFQYITPTSVISAKLLRQLRPFYALKTGAYDAWLKRHYRLAFKPDKEIDFGGFLNPLHLAAHCGQQDLVVAKPLSPFKHFASAQPCKMEGVIIEGHLCEILGLLLSTTSKCGLLQPR</sequence>
<protein>
    <submittedName>
        <fullName evidence="1">Uncharacterized protein</fullName>
    </submittedName>
</protein>
<dbReference type="Proteomes" id="UP000326924">
    <property type="component" value="Unassembled WGS sequence"/>
</dbReference>
<keyword evidence="2" id="KW-1185">Reference proteome</keyword>
<dbReference type="EMBL" id="VXIS01000055">
    <property type="protein sequence ID" value="KAA8909658.1"/>
    <property type="molecule type" value="Genomic_DNA"/>
</dbReference>
<evidence type="ECO:0000313" key="2">
    <source>
        <dbReference type="Proteomes" id="UP000326924"/>
    </source>
</evidence>
<name>A0A5J5F2J6_9PEZI</name>
<gene>
    <name evidence="1" type="ORF">FN846DRAFT_1008371</name>
</gene>
<dbReference type="AlphaFoldDB" id="A0A5J5F2J6"/>